<comment type="caution">
    <text evidence="1">The sequence shown here is derived from an EMBL/GenBank/DDBJ whole genome shotgun (WGS) entry which is preliminary data.</text>
</comment>
<organism evidence="1 2">
    <name type="scientific">Jiangella aurantiaca</name>
    <dbReference type="NCBI Taxonomy" id="2530373"/>
    <lineage>
        <taxon>Bacteria</taxon>
        <taxon>Bacillati</taxon>
        <taxon>Actinomycetota</taxon>
        <taxon>Actinomycetes</taxon>
        <taxon>Jiangellales</taxon>
        <taxon>Jiangellaceae</taxon>
        <taxon>Jiangella</taxon>
    </lineage>
</organism>
<proteinExistence type="predicted"/>
<reference evidence="1 2" key="1">
    <citation type="submission" date="2019-02" db="EMBL/GenBank/DDBJ databases">
        <title>Draft genome sequences of novel Actinobacteria.</title>
        <authorList>
            <person name="Sahin N."/>
            <person name="Ay H."/>
            <person name="Saygin H."/>
        </authorList>
    </citation>
    <scope>NUCLEOTIDE SEQUENCE [LARGE SCALE GENOMIC DNA]</scope>
    <source>
        <strain evidence="1 2">8K307</strain>
    </source>
</reference>
<sequence>MDVPVVTEELVRQLRDGYPHAALVYAGGGVLRVRRPHGGVVEGEHLYSSQRLDTWRPAAGGAALSDSEHAARLTEQLTPVIEELVARERAEVILGLLNSYVGTDIWADVIEQLPDLDRRIPPEYPSYVRSAYDQRHHDANATTAEFVALGERVTFSLDRRENRWQAAYTKRG</sequence>
<keyword evidence="2" id="KW-1185">Reference proteome</keyword>
<dbReference type="AlphaFoldDB" id="A0A4R5A7I5"/>
<dbReference type="Proteomes" id="UP000295217">
    <property type="component" value="Unassembled WGS sequence"/>
</dbReference>
<name>A0A4R5A7I5_9ACTN</name>
<evidence type="ECO:0000313" key="2">
    <source>
        <dbReference type="Proteomes" id="UP000295217"/>
    </source>
</evidence>
<dbReference type="OrthoDB" id="5182472at2"/>
<evidence type="ECO:0000313" key="1">
    <source>
        <dbReference type="EMBL" id="TDD67605.1"/>
    </source>
</evidence>
<accession>A0A4R5A7I5</accession>
<dbReference type="EMBL" id="SMLB01000027">
    <property type="protein sequence ID" value="TDD67605.1"/>
    <property type="molecule type" value="Genomic_DNA"/>
</dbReference>
<dbReference type="RefSeq" id="WP_132104578.1">
    <property type="nucleotide sequence ID" value="NZ_SMLB01000027.1"/>
</dbReference>
<protein>
    <submittedName>
        <fullName evidence="1">Uncharacterized protein</fullName>
    </submittedName>
</protein>
<gene>
    <name evidence="1" type="ORF">E1262_18305</name>
</gene>